<proteinExistence type="predicted"/>
<feature type="compositionally biased region" description="Polar residues" evidence="1">
    <location>
        <begin position="715"/>
        <end position="726"/>
    </location>
</feature>
<feature type="compositionally biased region" description="Basic residues" evidence="1">
    <location>
        <begin position="1120"/>
        <end position="1129"/>
    </location>
</feature>
<feature type="compositionally biased region" description="Polar residues" evidence="1">
    <location>
        <begin position="59"/>
        <end position="77"/>
    </location>
</feature>
<evidence type="ECO:0000313" key="2">
    <source>
        <dbReference type="EMBL" id="MED6105977.1"/>
    </source>
</evidence>
<feature type="compositionally biased region" description="Basic and acidic residues" evidence="1">
    <location>
        <begin position="1303"/>
        <end position="1322"/>
    </location>
</feature>
<name>A0ABU6Q256_9FABA</name>
<reference evidence="2 3" key="1">
    <citation type="journal article" date="2023" name="Plants (Basel)">
        <title>Bridging the Gap: Combining Genomics and Transcriptomics Approaches to Understand Stylosanthes scabra, an Orphan Legume from the Brazilian Caatinga.</title>
        <authorList>
            <person name="Ferreira-Neto J.R.C."/>
            <person name="da Silva M.D."/>
            <person name="Binneck E."/>
            <person name="de Melo N.F."/>
            <person name="da Silva R.H."/>
            <person name="de Melo A.L.T.M."/>
            <person name="Pandolfi V."/>
            <person name="Bustamante F.O."/>
            <person name="Brasileiro-Vidal A.C."/>
            <person name="Benko-Iseppon A.M."/>
        </authorList>
    </citation>
    <scope>NUCLEOTIDE SEQUENCE [LARGE SCALE GENOMIC DNA]</scope>
    <source>
        <tissue evidence="2">Leaves</tissue>
    </source>
</reference>
<feature type="compositionally biased region" description="Basic residues" evidence="1">
    <location>
        <begin position="1213"/>
        <end position="1223"/>
    </location>
</feature>
<feature type="compositionally biased region" description="Basic and acidic residues" evidence="1">
    <location>
        <begin position="587"/>
        <end position="609"/>
    </location>
</feature>
<feature type="compositionally biased region" description="Basic and acidic residues" evidence="1">
    <location>
        <begin position="1161"/>
        <end position="1170"/>
    </location>
</feature>
<dbReference type="InterPro" id="IPR038808">
    <property type="entry name" value="MOS1-like"/>
</dbReference>
<feature type="region of interest" description="Disordered" evidence="1">
    <location>
        <begin position="1"/>
        <end position="151"/>
    </location>
</feature>
<feature type="region of interest" description="Disordered" evidence="1">
    <location>
        <begin position="936"/>
        <end position="1021"/>
    </location>
</feature>
<dbReference type="Proteomes" id="UP001341840">
    <property type="component" value="Unassembled WGS sequence"/>
</dbReference>
<gene>
    <name evidence="2" type="ORF">PIB30_000766</name>
</gene>
<dbReference type="PANTHER" id="PTHR34805:SF1">
    <property type="entry name" value="PROTEIN MODIFIER OF SNC1 1"/>
    <property type="match status" value="1"/>
</dbReference>
<feature type="compositionally biased region" description="Polar residues" evidence="1">
    <location>
        <begin position="1175"/>
        <end position="1195"/>
    </location>
</feature>
<feature type="compositionally biased region" description="Polar residues" evidence="1">
    <location>
        <begin position="567"/>
        <end position="583"/>
    </location>
</feature>
<evidence type="ECO:0000313" key="3">
    <source>
        <dbReference type="Proteomes" id="UP001341840"/>
    </source>
</evidence>
<comment type="caution">
    <text evidence="2">The sequence shown here is derived from an EMBL/GenBank/DDBJ whole genome shotgun (WGS) entry which is preliminary data.</text>
</comment>
<feature type="region of interest" description="Disordered" evidence="1">
    <location>
        <begin position="818"/>
        <end position="848"/>
    </location>
</feature>
<feature type="compositionally biased region" description="Basic and acidic residues" evidence="1">
    <location>
        <begin position="659"/>
        <end position="675"/>
    </location>
</feature>
<feature type="region of interest" description="Disordered" evidence="1">
    <location>
        <begin position="1069"/>
        <end position="1491"/>
    </location>
</feature>
<feature type="compositionally biased region" description="Polar residues" evidence="1">
    <location>
        <begin position="880"/>
        <end position="892"/>
    </location>
</feature>
<feature type="compositionally biased region" description="Basic and acidic residues" evidence="1">
    <location>
        <begin position="1139"/>
        <end position="1152"/>
    </location>
</feature>
<feature type="compositionally biased region" description="Basic and acidic residues" evidence="1">
    <location>
        <begin position="1406"/>
        <end position="1433"/>
    </location>
</feature>
<feature type="region of interest" description="Disordered" evidence="1">
    <location>
        <begin position="705"/>
        <end position="727"/>
    </location>
</feature>
<sequence>MTSSMLSGERRWASSSRRGGMTVLGKVAVPKPINLPSQRLENHGLDPNVEIVPNAETRPGSSQLSRFAESSTDNSGAWSGARTAEKLGVSQPKNDGFSLSSGDFPTLGSEKDKSALNSELQDNSSHGRPSSSSGPQKEKIETSAIDDVSVNENMKGGVVDSWRRDHQAHGEDDMRPGMEKWQGNTQPYPNAAVPPQHYDAWHGPSVNNPQNGVWFRGPAGGPPFGNPVPPGGFPIEPFPYYRPHIPPTGLVNPPPVPPPGNGPRGHPKNGDVFRPHMPDAYIRPGIPMRPGYYPGPMAFEGYYGPPMGYYNSNERDVPFMGMAAGPPVHNRYPNQNPPEPANSQSKPGGYGIAGQPLASEQVESSHPPETVVPYRVLLKQHESDGKNERVNWEDSETTSRDRPRITVWENEQKSNYRKNGMDLRKSAHGEEPPSEALENQVSSSSVALKAKFPDNSVNIKKPGDISPRNLDRGNASSGVLETPPRSSAPKDASLIKKIEGLNAKARDNSSARNRDEQRNKFHAISAPVNNVKEAGAGGVFPARTPATDVINPPHHEVSATGGEKNFDSLSASGPTSSRQTARGMQSRGDHRNKGKTSNEDFEGWRKKPEVANTSASSSVQLEATNVLIGDHQISVESYERSGSYNPVRRDGESVQTRSDPVDGHDQHAKMKELAKQRTRQLQEEEEERIRKQKAKALAKLDELNRRSQVVEGPTQKESATVSAIPNKQHELQPSDSAIVSGKFGVVNSALNSDANTVPQINDISINKVEKLPILSSEPPSETHMNSGKETLHNLSVNLQQDVNSADGMNALQVRNNITSKQKRTSYKQKQNLPSEKTVSEKVVSSTSFDSKAENDLVVNISVSSGNVIHEVGSTGGMNLPMNSGTVIDSSVNQRKKNTRNGKNKQKVEDSSPAPLAPKEANISKSSVEIDKAKVSDIELEEGPVQPLSLSKDSTQSSEQHRHSASDEAHVKMNSQWKAPHSRRPSRNMQANRPAEKSHGSDAVMWAPVKQHNKTEVVDESDEKTKAEAVNAEKSDQQVHNFKNKRAEMERYVPKPVAKEMAQQGSIQQQVVSSISQAPTDGNVGRVDSVSVGPQVAQVADSIAGKVSHGMEPKSRDGRHAKQGKAHGSWRQRNQMESTNVHDVRSGLDHDSNPEPIVQVQTEDHGDHKSEIGLSKGQTMQINNHSDLDGSNNPVNHDSAARASVPVVKDHGGRGRRAPYRGHKGGGLNHDVDHKKNDGELERNETPSSSEPSQPDTGAAALKENRNVGERLTSHWQPKSQASNNQRGNKSSDQNVGSVVFGVNKKDPSRDAESIPADDDKMSNAHVAQPHNDQSASDKSKTRETSHFGSQDSKRERKHVPGRRHPNPPNQGNVSSTEQSPTSIDQRHDHRPLSGFGKNGNQNRFGRGHETRGDWKPHVQDNRHYNQSTNRERQGPNLHYEYHPVGPYDGSKSDNLERPKDGNHGGGRFRDRGQPHSRRGGGNFYGRQAGTD</sequence>
<dbReference type="PANTHER" id="PTHR34805">
    <property type="entry name" value="PROTEIN MODIFIER OF SNC1 1"/>
    <property type="match status" value="1"/>
</dbReference>
<feature type="compositionally biased region" description="Polar residues" evidence="1">
    <location>
        <begin position="1369"/>
        <end position="1383"/>
    </location>
</feature>
<feature type="compositionally biased region" description="Basic and acidic residues" evidence="1">
    <location>
        <begin position="1012"/>
        <end position="1021"/>
    </location>
</feature>
<organism evidence="2 3">
    <name type="scientific">Stylosanthes scabra</name>
    <dbReference type="NCBI Taxonomy" id="79078"/>
    <lineage>
        <taxon>Eukaryota</taxon>
        <taxon>Viridiplantae</taxon>
        <taxon>Streptophyta</taxon>
        <taxon>Embryophyta</taxon>
        <taxon>Tracheophyta</taxon>
        <taxon>Spermatophyta</taxon>
        <taxon>Magnoliopsida</taxon>
        <taxon>eudicotyledons</taxon>
        <taxon>Gunneridae</taxon>
        <taxon>Pentapetalae</taxon>
        <taxon>rosids</taxon>
        <taxon>fabids</taxon>
        <taxon>Fabales</taxon>
        <taxon>Fabaceae</taxon>
        <taxon>Papilionoideae</taxon>
        <taxon>50 kb inversion clade</taxon>
        <taxon>dalbergioids sensu lato</taxon>
        <taxon>Dalbergieae</taxon>
        <taxon>Pterocarpus clade</taxon>
        <taxon>Stylosanthes</taxon>
    </lineage>
</organism>
<feature type="compositionally biased region" description="Polar residues" evidence="1">
    <location>
        <begin position="91"/>
        <end position="103"/>
    </location>
</feature>
<accession>A0ABU6Q256</accession>
<feature type="compositionally biased region" description="Polar residues" evidence="1">
    <location>
        <begin position="947"/>
        <end position="957"/>
    </location>
</feature>
<protein>
    <recommendedName>
        <fullName evidence="4">Modifier of snc1</fullName>
    </recommendedName>
</protein>
<feature type="compositionally biased region" description="Basic and acidic residues" evidence="1">
    <location>
        <begin position="1450"/>
        <end position="1473"/>
    </location>
</feature>
<dbReference type="EMBL" id="JASCZI010000002">
    <property type="protein sequence ID" value="MED6105977.1"/>
    <property type="molecule type" value="Genomic_DNA"/>
</dbReference>
<evidence type="ECO:0008006" key="4">
    <source>
        <dbReference type="Google" id="ProtNLM"/>
    </source>
</evidence>
<feature type="compositionally biased region" description="Low complexity" evidence="1">
    <location>
        <begin position="124"/>
        <end position="135"/>
    </location>
</feature>
<feature type="compositionally biased region" description="Basic and acidic residues" evidence="1">
    <location>
        <begin position="493"/>
        <end position="519"/>
    </location>
</feature>
<feature type="compositionally biased region" description="Low complexity" evidence="1">
    <location>
        <begin position="834"/>
        <end position="847"/>
    </location>
</feature>
<feature type="compositionally biased region" description="Basic and acidic residues" evidence="1">
    <location>
        <begin position="379"/>
        <end position="431"/>
    </location>
</feature>
<keyword evidence="3" id="KW-1185">Reference proteome</keyword>
<feature type="compositionally biased region" description="Polar residues" evidence="1">
    <location>
        <begin position="611"/>
        <end position="623"/>
    </location>
</feature>
<feature type="compositionally biased region" description="Basic residues" evidence="1">
    <location>
        <begin position="1355"/>
        <end position="1365"/>
    </location>
</feature>
<feature type="compositionally biased region" description="Basic and acidic residues" evidence="1">
    <location>
        <begin position="1229"/>
        <end position="1244"/>
    </location>
</feature>
<feature type="compositionally biased region" description="Polar residues" evidence="1">
    <location>
        <begin position="1245"/>
        <end position="1255"/>
    </location>
</feature>
<feature type="region of interest" description="Disordered" evidence="1">
    <location>
        <begin position="321"/>
        <end position="688"/>
    </location>
</feature>
<feature type="compositionally biased region" description="Basic and acidic residues" evidence="1">
    <location>
        <begin position="958"/>
        <end position="970"/>
    </location>
</feature>
<feature type="region of interest" description="Disordered" evidence="1">
    <location>
        <begin position="873"/>
        <end position="924"/>
    </location>
</feature>
<feature type="compositionally biased region" description="Polar residues" evidence="1">
    <location>
        <begin position="437"/>
        <end position="446"/>
    </location>
</feature>
<evidence type="ECO:0000256" key="1">
    <source>
        <dbReference type="SAM" id="MobiDB-lite"/>
    </source>
</evidence>
<feature type="compositionally biased region" description="Basic and acidic residues" evidence="1">
    <location>
        <begin position="1335"/>
        <end position="1345"/>
    </location>
</feature>
<feature type="compositionally biased region" description="Basic and acidic residues" evidence="1">
    <location>
        <begin position="1108"/>
        <end position="1119"/>
    </location>
</feature>
<feature type="compositionally biased region" description="Basic residues" evidence="1">
    <location>
        <begin position="893"/>
        <end position="904"/>
    </location>
</feature>
<feature type="compositionally biased region" description="Polar residues" evidence="1">
    <location>
        <begin position="1273"/>
        <end position="1296"/>
    </location>
</feature>
<feature type="compositionally biased region" description="Basic and acidic residues" evidence="1">
    <location>
        <begin position="1262"/>
        <end position="1272"/>
    </location>
</feature>